<sequence>MESLVAELTSAEDLQDQLIKMTVRRDELYSWFREIREAINAVDLEKYKLRKEVIRLIEETTSPNIPLIVYDSTNNDNNIVNPYPRSDRGMACWINVCFTYADAKKLFGTCFAQLSDILSSEGNLSS</sequence>
<dbReference type="AlphaFoldDB" id="A0AAD4Z2U5"/>
<accession>A0AAD4Z2U5</accession>
<gene>
    <name evidence="1" type="ORF">L3X38_029285</name>
</gene>
<keyword evidence="2" id="KW-1185">Reference proteome</keyword>
<evidence type="ECO:0000313" key="2">
    <source>
        <dbReference type="Proteomes" id="UP001054821"/>
    </source>
</evidence>
<dbReference type="Proteomes" id="UP001054821">
    <property type="component" value="Chromosome 5"/>
</dbReference>
<reference evidence="1 2" key="1">
    <citation type="journal article" date="2022" name="G3 (Bethesda)">
        <title>Whole-genome sequence and methylome profiling of the almond [Prunus dulcis (Mill.) D.A. Webb] cultivar 'Nonpareil'.</title>
        <authorList>
            <person name="D'Amico-Willman K.M."/>
            <person name="Ouma W.Z."/>
            <person name="Meulia T."/>
            <person name="Sideli G.M."/>
            <person name="Gradziel T.M."/>
            <person name="Fresnedo-Ramirez J."/>
        </authorList>
    </citation>
    <scope>NUCLEOTIDE SEQUENCE [LARGE SCALE GENOMIC DNA]</scope>
    <source>
        <strain evidence="1">Clone GOH B32 T37-40</strain>
    </source>
</reference>
<comment type="caution">
    <text evidence="1">The sequence shown here is derived from an EMBL/GenBank/DDBJ whole genome shotgun (WGS) entry which is preliminary data.</text>
</comment>
<organism evidence="1 2">
    <name type="scientific">Prunus dulcis</name>
    <name type="common">Almond</name>
    <name type="synonym">Amygdalus dulcis</name>
    <dbReference type="NCBI Taxonomy" id="3755"/>
    <lineage>
        <taxon>Eukaryota</taxon>
        <taxon>Viridiplantae</taxon>
        <taxon>Streptophyta</taxon>
        <taxon>Embryophyta</taxon>
        <taxon>Tracheophyta</taxon>
        <taxon>Spermatophyta</taxon>
        <taxon>Magnoliopsida</taxon>
        <taxon>eudicotyledons</taxon>
        <taxon>Gunneridae</taxon>
        <taxon>Pentapetalae</taxon>
        <taxon>rosids</taxon>
        <taxon>fabids</taxon>
        <taxon>Rosales</taxon>
        <taxon>Rosaceae</taxon>
        <taxon>Amygdaloideae</taxon>
        <taxon>Amygdaleae</taxon>
        <taxon>Prunus</taxon>
    </lineage>
</organism>
<evidence type="ECO:0000313" key="1">
    <source>
        <dbReference type="EMBL" id="KAI5329888.1"/>
    </source>
</evidence>
<dbReference type="EMBL" id="JAJFAZ020000005">
    <property type="protein sequence ID" value="KAI5329888.1"/>
    <property type="molecule type" value="Genomic_DNA"/>
</dbReference>
<protein>
    <submittedName>
        <fullName evidence="1">Uncharacterized protein</fullName>
    </submittedName>
</protein>
<name>A0AAD4Z2U5_PRUDU</name>
<proteinExistence type="predicted"/>